<comment type="caution">
    <text evidence="10">The sequence shown here is derived from an EMBL/GenBank/DDBJ whole genome shotgun (WGS) entry which is preliminary data.</text>
</comment>
<keyword evidence="3" id="KW-1003">Cell membrane</keyword>
<comment type="subcellular location">
    <subcellularLocation>
        <location evidence="1">Cell inner membrane</location>
        <topology evidence="1">Multi-pass membrane protein</topology>
    </subcellularLocation>
</comment>
<keyword evidence="7 9" id="KW-0472">Membrane</keyword>
<evidence type="ECO:0008006" key="12">
    <source>
        <dbReference type="Google" id="ProtNLM"/>
    </source>
</evidence>
<keyword evidence="4" id="KW-0997">Cell inner membrane</keyword>
<organism evidence="10 11">
    <name type="scientific">Oharaeibacter diazotrophicus</name>
    <dbReference type="NCBI Taxonomy" id="1920512"/>
    <lineage>
        <taxon>Bacteria</taxon>
        <taxon>Pseudomonadati</taxon>
        <taxon>Pseudomonadota</taxon>
        <taxon>Alphaproteobacteria</taxon>
        <taxon>Hyphomicrobiales</taxon>
        <taxon>Pleomorphomonadaceae</taxon>
        <taxon>Oharaeibacter</taxon>
    </lineage>
</organism>
<evidence type="ECO:0000256" key="9">
    <source>
        <dbReference type="SAM" id="Phobius"/>
    </source>
</evidence>
<evidence type="ECO:0000256" key="3">
    <source>
        <dbReference type="ARBA" id="ARBA00022475"/>
    </source>
</evidence>
<comment type="similarity">
    <text evidence="8">Belongs to the TsuA/YedE (TC 9.B.102) family.</text>
</comment>
<dbReference type="PANTHER" id="PTHR30574">
    <property type="entry name" value="INNER MEMBRANE PROTEIN YEDE"/>
    <property type="match status" value="1"/>
</dbReference>
<dbReference type="AlphaFoldDB" id="A0A4R6RG83"/>
<dbReference type="PANTHER" id="PTHR30574:SF1">
    <property type="entry name" value="SULPHUR TRANSPORT DOMAIN-CONTAINING PROTEIN"/>
    <property type="match status" value="1"/>
</dbReference>
<gene>
    <name evidence="10" type="ORF">EDD54_1993</name>
</gene>
<accession>A0A4R6RG83</accession>
<feature type="transmembrane region" description="Helical" evidence="9">
    <location>
        <begin position="57"/>
        <end position="80"/>
    </location>
</feature>
<evidence type="ECO:0000256" key="5">
    <source>
        <dbReference type="ARBA" id="ARBA00022692"/>
    </source>
</evidence>
<keyword evidence="11" id="KW-1185">Reference proteome</keyword>
<feature type="transmembrane region" description="Helical" evidence="9">
    <location>
        <begin position="92"/>
        <end position="110"/>
    </location>
</feature>
<evidence type="ECO:0000256" key="4">
    <source>
        <dbReference type="ARBA" id="ARBA00022519"/>
    </source>
</evidence>
<evidence type="ECO:0000256" key="2">
    <source>
        <dbReference type="ARBA" id="ARBA00022448"/>
    </source>
</evidence>
<keyword evidence="5 9" id="KW-0812">Transmembrane</keyword>
<evidence type="ECO:0000313" key="11">
    <source>
        <dbReference type="Proteomes" id="UP000294547"/>
    </source>
</evidence>
<evidence type="ECO:0000256" key="7">
    <source>
        <dbReference type="ARBA" id="ARBA00023136"/>
    </source>
</evidence>
<feature type="transmembrane region" description="Helical" evidence="9">
    <location>
        <begin position="130"/>
        <end position="147"/>
    </location>
</feature>
<keyword evidence="6 9" id="KW-1133">Transmembrane helix</keyword>
<keyword evidence="2" id="KW-0813">Transport</keyword>
<evidence type="ECO:0000313" key="10">
    <source>
        <dbReference type="EMBL" id="TDP85145.1"/>
    </source>
</evidence>
<proteinExistence type="inferred from homology"/>
<name>A0A4R6RG83_9HYPH</name>
<reference evidence="10 11" key="1">
    <citation type="submission" date="2019-03" db="EMBL/GenBank/DDBJ databases">
        <title>Genomic Encyclopedia of Type Strains, Phase IV (KMG-IV): sequencing the most valuable type-strain genomes for metagenomic binning, comparative biology and taxonomic classification.</title>
        <authorList>
            <person name="Goeker M."/>
        </authorList>
    </citation>
    <scope>NUCLEOTIDE SEQUENCE [LARGE SCALE GENOMIC DNA]</scope>
    <source>
        <strain evidence="10 11">DSM 102969</strain>
    </source>
</reference>
<dbReference type="Proteomes" id="UP000294547">
    <property type="component" value="Unassembled WGS sequence"/>
</dbReference>
<feature type="transmembrane region" description="Helical" evidence="9">
    <location>
        <begin position="12"/>
        <end position="37"/>
    </location>
</feature>
<evidence type="ECO:0000256" key="6">
    <source>
        <dbReference type="ARBA" id="ARBA00022989"/>
    </source>
</evidence>
<dbReference type="InterPro" id="IPR007272">
    <property type="entry name" value="Sulf_transp_TsuA/YedE"/>
</dbReference>
<protein>
    <recommendedName>
        <fullName evidence="12">Sulphur transport domain-containing protein</fullName>
    </recommendedName>
</protein>
<dbReference type="EMBL" id="SNXY01000007">
    <property type="protein sequence ID" value="TDP85145.1"/>
    <property type="molecule type" value="Genomic_DNA"/>
</dbReference>
<sequence length="151" mass="14959">MGVLKSVPEPRLSDFTPVSSLLGGMAIGLSAVLLLAAEGRIAGVSGIVSRLLPPWPAAARACRIAFVAGLLAAPLVWWLATGAPPAQTVSGDLAVMALAGLAVGIGTVVGSGCTSGHGVCGLALLSPRSLVATPVFMAVAVATVFLVRHLA</sequence>
<dbReference type="GO" id="GO:0005886">
    <property type="term" value="C:plasma membrane"/>
    <property type="evidence" value="ECO:0007669"/>
    <property type="project" value="UniProtKB-SubCell"/>
</dbReference>
<evidence type="ECO:0000256" key="1">
    <source>
        <dbReference type="ARBA" id="ARBA00004429"/>
    </source>
</evidence>
<evidence type="ECO:0000256" key="8">
    <source>
        <dbReference type="ARBA" id="ARBA00035655"/>
    </source>
</evidence>